<evidence type="ECO:0000259" key="3">
    <source>
        <dbReference type="Pfam" id="PF10502"/>
    </source>
</evidence>
<evidence type="ECO:0000256" key="2">
    <source>
        <dbReference type="SAM" id="MobiDB-lite"/>
    </source>
</evidence>
<dbReference type="InterPro" id="IPR000223">
    <property type="entry name" value="Pept_S26A_signal_pept_1"/>
</dbReference>
<feature type="compositionally biased region" description="Pro residues" evidence="2">
    <location>
        <begin position="159"/>
        <end position="169"/>
    </location>
</feature>
<dbReference type="Pfam" id="PF10502">
    <property type="entry name" value="Peptidase_S26"/>
    <property type="match status" value="1"/>
</dbReference>
<keyword evidence="5" id="KW-1185">Reference proteome</keyword>
<dbReference type="CDD" id="cd06530">
    <property type="entry name" value="S26_SPase_I"/>
    <property type="match status" value="1"/>
</dbReference>
<accession>A0A1X6NXK1</accession>
<dbReference type="PANTHER" id="PTHR43390:SF1">
    <property type="entry name" value="CHLOROPLAST PROCESSING PEPTIDASE"/>
    <property type="match status" value="1"/>
</dbReference>
<dbReference type="Gene3D" id="2.10.109.10">
    <property type="entry name" value="Umud Fragment, subunit A"/>
    <property type="match status" value="1"/>
</dbReference>
<dbReference type="InterPro" id="IPR019533">
    <property type="entry name" value="Peptidase_S26"/>
</dbReference>
<organism evidence="4 5">
    <name type="scientific">Porphyra umbilicalis</name>
    <name type="common">Purple laver</name>
    <name type="synonym">Red alga</name>
    <dbReference type="NCBI Taxonomy" id="2786"/>
    <lineage>
        <taxon>Eukaryota</taxon>
        <taxon>Rhodophyta</taxon>
        <taxon>Bangiophyceae</taxon>
        <taxon>Bangiales</taxon>
        <taxon>Bangiaceae</taxon>
        <taxon>Porphyra</taxon>
    </lineage>
</organism>
<evidence type="ECO:0000313" key="4">
    <source>
        <dbReference type="EMBL" id="OSX73328.1"/>
    </source>
</evidence>
<dbReference type="InterPro" id="IPR036286">
    <property type="entry name" value="LexA/Signal_pep-like_sf"/>
</dbReference>
<evidence type="ECO:0000256" key="1">
    <source>
        <dbReference type="ARBA" id="ARBA00009370"/>
    </source>
</evidence>
<gene>
    <name evidence="4" type="ORF">BU14_0357s0021</name>
</gene>
<proteinExistence type="inferred from homology"/>
<feature type="domain" description="Peptidase S26" evidence="3">
    <location>
        <begin position="1"/>
        <end position="94"/>
    </location>
</feature>
<reference evidence="4 5" key="1">
    <citation type="submission" date="2017-03" db="EMBL/GenBank/DDBJ databases">
        <title>WGS assembly of Porphyra umbilicalis.</title>
        <authorList>
            <person name="Brawley S.H."/>
            <person name="Blouin N.A."/>
            <person name="Ficko-Blean E."/>
            <person name="Wheeler G.L."/>
            <person name="Lohr M."/>
            <person name="Goodson H.V."/>
            <person name="Jenkins J.W."/>
            <person name="Blaby-Haas C.E."/>
            <person name="Helliwell K.E."/>
            <person name="Chan C."/>
            <person name="Marriage T."/>
            <person name="Bhattacharya D."/>
            <person name="Klein A.S."/>
            <person name="Badis Y."/>
            <person name="Brodie J."/>
            <person name="Cao Y."/>
            <person name="Collen J."/>
            <person name="Dittami S.M."/>
            <person name="Gachon C.M."/>
            <person name="Green B.R."/>
            <person name="Karpowicz S."/>
            <person name="Kim J.W."/>
            <person name="Kudahl U."/>
            <person name="Lin S."/>
            <person name="Michel G."/>
            <person name="Mittag M."/>
            <person name="Olson B.J."/>
            <person name="Pangilinan J."/>
            <person name="Peng Y."/>
            <person name="Qiu H."/>
            <person name="Shu S."/>
            <person name="Singer J.T."/>
            <person name="Smith A.G."/>
            <person name="Sprecher B.N."/>
            <person name="Wagner V."/>
            <person name="Wang W."/>
            <person name="Wang Z.-Y."/>
            <person name="Yan J."/>
            <person name="Yarish C."/>
            <person name="Zoeuner-Riek S."/>
            <person name="Zhuang Y."/>
            <person name="Zou Y."/>
            <person name="Lindquist E.A."/>
            <person name="Grimwood J."/>
            <person name="Barry K."/>
            <person name="Rokhsar D.S."/>
            <person name="Schmutz J."/>
            <person name="Stiller J.W."/>
            <person name="Grossman A.R."/>
            <person name="Prochnik S.E."/>
        </authorList>
    </citation>
    <scope>NUCLEOTIDE SEQUENCE [LARGE SCALE GENOMIC DNA]</scope>
    <source>
        <strain evidence="4">4086291</strain>
    </source>
</reference>
<dbReference type="GO" id="GO:0016020">
    <property type="term" value="C:membrane"/>
    <property type="evidence" value="ECO:0007669"/>
    <property type="project" value="InterPro"/>
</dbReference>
<protein>
    <recommendedName>
        <fullName evidence="3">Peptidase S26 domain-containing protein</fullName>
    </recommendedName>
</protein>
<feature type="region of interest" description="Disordered" evidence="2">
    <location>
        <begin position="344"/>
        <end position="388"/>
    </location>
</feature>
<feature type="region of interest" description="Disordered" evidence="2">
    <location>
        <begin position="125"/>
        <end position="258"/>
    </location>
</feature>
<dbReference type="OrthoDB" id="308440at2759"/>
<dbReference type="SUPFAM" id="SSF51306">
    <property type="entry name" value="LexA/Signal peptidase"/>
    <property type="match status" value="1"/>
</dbReference>
<evidence type="ECO:0000313" key="5">
    <source>
        <dbReference type="Proteomes" id="UP000218209"/>
    </source>
</evidence>
<dbReference type="Proteomes" id="UP000218209">
    <property type="component" value="Unassembled WGS sequence"/>
</dbReference>
<dbReference type="PANTHER" id="PTHR43390">
    <property type="entry name" value="SIGNAL PEPTIDASE I"/>
    <property type="match status" value="1"/>
</dbReference>
<dbReference type="EMBL" id="KV919003">
    <property type="protein sequence ID" value="OSX73328.1"/>
    <property type="molecule type" value="Genomic_DNA"/>
</dbReference>
<comment type="similarity">
    <text evidence="1">Belongs to the peptidase S26 family.</text>
</comment>
<name>A0A1X6NXK1_PORUM</name>
<sequence length="388" mass="39566">MAPTLAVGDTLLIAKTAPVHRGDIVTFWPPPLAAVGRPPRADAGGAAAAAAAAARGGAVADVWIKRVVAVAGDEVHVAGGVLYVNGAPVDGRCDGAYAEWAGGSCPRGSSPSSGTTAATRMIATAGGGSRVTASRASPSGAFGRSRGWGVVRPRARARAPPPTRRPPYPSAGVGAQGRRPPPSRCRAEERRCGARAARRAPRRGAAAARRRDAAAARGRARRPPSRAPPLSVPSHALPTRASNEPPPAAVGGGAAAAARPPRLPALPWDSFFFGRQAVPPRRDGPPRWARAGWDGVPAPPSNSSPIPYPCRATRVNGLPTGRLPSTLNIAAGRCATARLAKLPRAIPPKKSAASTVPALHSRAACTARPSALASSGGEPHQPRRPPPF</sequence>
<dbReference type="AlphaFoldDB" id="A0A1X6NXK1"/>
<dbReference type="GO" id="GO:0006465">
    <property type="term" value="P:signal peptide processing"/>
    <property type="evidence" value="ECO:0007669"/>
    <property type="project" value="InterPro"/>
</dbReference>
<dbReference type="GO" id="GO:0004252">
    <property type="term" value="F:serine-type endopeptidase activity"/>
    <property type="evidence" value="ECO:0007669"/>
    <property type="project" value="InterPro"/>
</dbReference>